<keyword evidence="4" id="KW-0677">Repeat</keyword>
<evidence type="ECO:0008006" key="8">
    <source>
        <dbReference type="Google" id="ProtNLM"/>
    </source>
</evidence>
<evidence type="ECO:0000256" key="5">
    <source>
        <dbReference type="SAM" id="MobiDB-lite"/>
    </source>
</evidence>
<feature type="compositionally biased region" description="Polar residues" evidence="5">
    <location>
        <begin position="476"/>
        <end position="486"/>
    </location>
</feature>
<dbReference type="Proteomes" id="UP000297245">
    <property type="component" value="Unassembled WGS sequence"/>
</dbReference>
<dbReference type="GO" id="GO:0005737">
    <property type="term" value="C:cytoplasm"/>
    <property type="evidence" value="ECO:0007669"/>
    <property type="project" value="UniProtKB-SubCell"/>
</dbReference>
<feature type="region of interest" description="Disordered" evidence="5">
    <location>
        <begin position="601"/>
        <end position="710"/>
    </location>
</feature>
<evidence type="ECO:0000313" key="7">
    <source>
        <dbReference type="Proteomes" id="UP000297245"/>
    </source>
</evidence>
<dbReference type="Gene3D" id="3.80.10.10">
    <property type="entry name" value="Ribonuclease Inhibitor"/>
    <property type="match status" value="2"/>
</dbReference>
<comment type="subcellular location">
    <subcellularLocation>
        <location evidence="1">Cytoplasm</location>
    </subcellularLocation>
</comment>
<evidence type="ECO:0000256" key="2">
    <source>
        <dbReference type="ARBA" id="ARBA00022490"/>
    </source>
</evidence>
<accession>A0A4S8M0E7</accession>
<feature type="compositionally biased region" description="Polar residues" evidence="5">
    <location>
        <begin position="507"/>
        <end position="525"/>
    </location>
</feature>
<dbReference type="InterPro" id="IPR003591">
    <property type="entry name" value="Leu-rich_rpt_typical-subtyp"/>
</dbReference>
<dbReference type="SMART" id="SM00369">
    <property type="entry name" value="LRR_TYP"/>
    <property type="match status" value="3"/>
</dbReference>
<dbReference type="SUPFAM" id="SSF52075">
    <property type="entry name" value="Outer arm dynein light chain 1"/>
    <property type="match status" value="1"/>
</dbReference>
<reference evidence="6 7" key="1">
    <citation type="journal article" date="2019" name="Nat. Ecol. Evol.">
        <title>Megaphylogeny resolves global patterns of mushroom evolution.</title>
        <authorList>
            <person name="Varga T."/>
            <person name="Krizsan K."/>
            <person name="Foldi C."/>
            <person name="Dima B."/>
            <person name="Sanchez-Garcia M."/>
            <person name="Sanchez-Ramirez S."/>
            <person name="Szollosi G.J."/>
            <person name="Szarkandi J.G."/>
            <person name="Papp V."/>
            <person name="Albert L."/>
            <person name="Andreopoulos W."/>
            <person name="Angelini C."/>
            <person name="Antonin V."/>
            <person name="Barry K.W."/>
            <person name="Bougher N.L."/>
            <person name="Buchanan P."/>
            <person name="Buyck B."/>
            <person name="Bense V."/>
            <person name="Catcheside P."/>
            <person name="Chovatia M."/>
            <person name="Cooper J."/>
            <person name="Damon W."/>
            <person name="Desjardin D."/>
            <person name="Finy P."/>
            <person name="Geml J."/>
            <person name="Haridas S."/>
            <person name="Hughes K."/>
            <person name="Justo A."/>
            <person name="Karasinski D."/>
            <person name="Kautmanova I."/>
            <person name="Kiss B."/>
            <person name="Kocsube S."/>
            <person name="Kotiranta H."/>
            <person name="LaButti K.M."/>
            <person name="Lechner B.E."/>
            <person name="Liimatainen K."/>
            <person name="Lipzen A."/>
            <person name="Lukacs Z."/>
            <person name="Mihaltcheva S."/>
            <person name="Morgado L.N."/>
            <person name="Niskanen T."/>
            <person name="Noordeloos M.E."/>
            <person name="Ohm R.A."/>
            <person name="Ortiz-Santana B."/>
            <person name="Ovrebo C."/>
            <person name="Racz N."/>
            <person name="Riley R."/>
            <person name="Savchenko A."/>
            <person name="Shiryaev A."/>
            <person name="Soop K."/>
            <person name="Spirin V."/>
            <person name="Szebenyi C."/>
            <person name="Tomsovsky M."/>
            <person name="Tulloss R.E."/>
            <person name="Uehling J."/>
            <person name="Grigoriev I.V."/>
            <person name="Vagvolgyi C."/>
            <person name="Papp T."/>
            <person name="Martin F.M."/>
            <person name="Miettinen O."/>
            <person name="Hibbett D.S."/>
            <person name="Nagy L.G."/>
        </authorList>
    </citation>
    <scope>NUCLEOTIDE SEQUENCE [LARGE SCALE GENOMIC DNA]</scope>
    <source>
        <strain evidence="6 7">CBS 962.96</strain>
    </source>
</reference>
<dbReference type="InterPro" id="IPR001611">
    <property type="entry name" value="Leu-rich_rpt"/>
</dbReference>
<dbReference type="Pfam" id="PF00560">
    <property type="entry name" value="LRR_1"/>
    <property type="match status" value="1"/>
</dbReference>
<evidence type="ECO:0000256" key="3">
    <source>
        <dbReference type="ARBA" id="ARBA00022614"/>
    </source>
</evidence>
<feature type="region of interest" description="Disordered" evidence="5">
    <location>
        <begin position="462"/>
        <end position="587"/>
    </location>
</feature>
<organism evidence="6 7">
    <name type="scientific">Dendrothele bispora (strain CBS 962.96)</name>
    <dbReference type="NCBI Taxonomy" id="1314807"/>
    <lineage>
        <taxon>Eukaryota</taxon>
        <taxon>Fungi</taxon>
        <taxon>Dikarya</taxon>
        <taxon>Basidiomycota</taxon>
        <taxon>Agaricomycotina</taxon>
        <taxon>Agaricomycetes</taxon>
        <taxon>Agaricomycetidae</taxon>
        <taxon>Agaricales</taxon>
        <taxon>Agaricales incertae sedis</taxon>
        <taxon>Dendrothele</taxon>
    </lineage>
</organism>
<evidence type="ECO:0000256" key="1">
    <source>
        <dbReference type="ARBA" id="ARBA00004496"/>
    </source>
</evidence>
<keyword evidence="2" id="KW-0963">Cytoplasm</keyword>
<dbReference type="PANTHER" id="PTHR15454">
    <property type="entry name" value="NISCHARIN RELATED"/>
    <property type="match status" value="1"/>
</dbReference>
<dbReference type="PROSITE" id="PS51450">
    <property type="entry name" value="LRR"/>
    <property type="match status" value="1"/>
</dbReference>
<evidence type="ECO:0000313" key="6">
    <source>
        <dbReference type="EMBL" id="THU95350.1"/>
    </source>
</evidence>
<keyword evidence="7" id="KW-1185">Reference proteome</keyword>
<dbReference type="AlphaFoldDB" id="A0A4S8M0E7"/>
<gene>
    <name evidence="6" type="ORF">K435DRAFT_839509</name>
</gene>
<name>A0A4S8M0E7_DENBC</name>
<feature type="compositionally biased region" description="Polar residues" evidence="5">
    <location>
        <begin position="285"/>
        <end position="295"/>
    </location>
</feature>
<protein>
    <recommendedName>
        <fullName evidence="8">L domain-like protein</fullName>
    </recommendedName>
</protein>
<evidence type="ECO:0000256" key="4">
    <source>
        <dbReference type="ARBA" id="ARBA00022737"/>
    </source>
</evidence>
<dbReference type="EMBL" id="ML179201">
    <property type="protein sequence ID" value="THU95350.1"/>
    <property type="molecule type" value="Genomic_DNA"/>
</dbReference>
<dbReference type="PANTHER" id="PTHR15454:SF69">
    <property type="entry name" value="SERINE_THREONINE-PROTEIN KINASE 11-INTERACTING PROTEIN"/>
    <property type="match status" value="1"/>
</dbReference>
<dbReference type="InterPro" id="IPR032675">
    <property type="entry name" value="LRR_dom_sf"/>
</dbReference>
<keyword evidence="3" id="KW-0433">Leucine-rich repeat</keyword>
<proteinExistence type="predicted"/>
<sequence>MPDPHEQGDSYVRRIAAFIRTNERNLAEVPFIRRTRRPQQRNDASILNPLSWLGPTQPPPAKPIVLSIDTHHLFYLFIRLEALGLPIGSLDVRVDNPSRPLSYINLFPDSDKSDTLSLSSIRSSLSAVSSLSLGAGWWGRSEQPSVDSELKYIYSCFTKLPALSITAPGPKLIAELANEPPNANAAPLDSFKNLQSLECIDIDPRSLLGWDRLATSLISLKIRKSGLEDVTEVFIGAVLDDQARREGSVSRKRVRRIPKGPARQTSFYATQLPESVPEAADEDQQTPTEMTSQSPLPHPELAPDKWASLKHLSLSDNSLTFFPTELIPHLKSVTHLDLSSNLLVSVPQGLGELYNLISLNLSDNMIDSVLGIYMNLGQILQLNLSRNRLESICGLERLHALERIDLRGNLIEESAEIGRLATLPNISEVWIEGNPFVEYEENYRVTCFDFFWKEGKSVNLDGTPPGFSEKRHLTQAPPQQMTSSRPISVAYSPPTIAVGHSHRHTPPVSTSAEENQVTSSDNSPSLAPIGALGVGVGGRSRKKAKRIVDLDGSEQSDDISNKVPRGHRRQMSDGSSKAKMKKKEVPANSLVQAATILAEPLRSEPEAVPESTSTATASELKPHTPSLASNGVRRSRHSRYHTEYAPSSVDDTPTPLPSDAQSSVSRRRDTQTQTLSGRTASHRARLTSSVYDPPIDVLGGVGASSEQQDGEAFRRKIEALKKDMGDGWLKVFSQTQMPKTPS</sequence>
<dbReference type="OrthoDB" id="676979at2759"/>
<feature type="region of interest" description="Disordered" evidence="5">
    <location>
        <begin position="270"/>
        <end position="297"/>
    </location>
</feature>